<dbReference type="GO" id="GO:0019722">
    <property type="term" value="P:calcium-mediated signaling"/>
    <property type="evidence" value="ECO:0007669"/>
    <property type="project" value="InterPro"/>
</dbReference>
<dbReference type="GO" id="GO:0005634">
    <property type="term" value="C:nucleus"/>
    <property type="evidence" value="ECO:0007669"/>
    <property type="project" value="TreeGrafter"/>
</dbReference>
<evidence type="ECO:0000313" key="4">
    <source>
        <dbReference type="Proteomes" id="UP001050691"/>
    </source>
</evidence>
<feature type="region of interest" description="Disordered" evidence="2">
    <location>
        <begin position="1"/>
        <end position="29"/>
    </location>
</feature>
<dbReference type="GO" id="GO:0005737">
    <property type="term" value="C:cytoplasm"/>
    <property type="evidence" value="ECO:0007669"/>
    <property type="project" value="TreeGrafter"/>
</dbReference>
<comment type="caution">
    <text evidence="3">The sequence shown here is derived from an EMBL/GenBank/DDBJ whole genome shotgun (WGS) entry which is preliminary data.</text>
</comment>
<comment type="similarity">
    <text evidence="1">Belongs to the RCAN family.</text>
</comment>
<organism evidence="3 4">
    <name type="scientific">Clathrus columnatus</name>
    <dbReference type="NCBI Taxonomy" id="1419009"/>
    <lineage>
        <taxon>Eukaryota</taxon>
        <taxon>Fungi</taxon>
        <taxon>Dikarya</taxon>
        <taxon>Basidiomycota</taxon>
        <taxon>Agaricomycotina</taxon>
        <taxon>Agaricomycetes</taxon>
        <taxon>Phallomycetidae</taxon>
        <taxon>Phallales</taxon>
        <taxon>Clathraceae</taxon>
        <taxon>Clathrus</taxon>
    </lineage>
</organism>
<dbReference type="GO" id="GO:0008597">
    <property type="term" value="F:calcium-dependent protein serine/threonine phosphatase regulator activity"/>
    <property type="evidence" value="ECO:0007669"/>
    <property type="project" value="TreeGrafter"/>
</dbReference>
<reference evidence="3" key="1">
    <citation type="submission" date="2021-10" db="EMBL/GenBank/DDBJ databases">
        <title>De novo Genome Assembly of Clathrus columnatus (Basidiomycota, Fungi) Using Illumina and Nanopore Sequence Data.</title>
        <authorList>
            <person name="Ogiso-Tanaka E."/>
            <person name="Itagaki H."/>
            <person name="Hosoya T."/>
            <person name="Hosaka K."/>
        </authorList>
    </citation>
    <scope>NUCLEOTIDE SEQUENCE</scope>
    <source>
        <strain evidence="3">MO-923</strain>
    </source>
</reference>
<evidence type="ECO:0000313" key="3">
    <source>
        <dbReference type="EMBL" id="GJJ11801.1"/>
    </source>
</evidence>
<evidence type="ECO:0000256" key="2">
    <source>
        <dbReference type="SAM" id="MobiDB-lite"/>
    </source>
</evidence>
<name>A0AAV5AFQ7_9AGAM</name>
<keyword evidence="4" id="KW-1185">Reference proteome</keyword>
<feature type="region of interest" description="Disordered" evidence="2">
    <location>
        <begin position="239"/>
        <end position="262"/>
    </location>
</feature>
<dbReference type="Gene3D" id="3.30.70.330">
    <property type="match status" value="1"/>
</dbReference>
<proteinExistence type="inferred from homology"/>
<dbReference type="InterPro" id="IPR006931">
    <property type="entry name" value="Calcipressin"/>
</dbReference>
<dbReference type="InterPro" id="IPR035979">
    <property type="entry name" value="RBD_domain_sf"/>
</dbReference>
<sequence>MPALTRSPKSMNSPPALSRKRSTSSTPEERTNTLVVASLPIPFFHPAVLPILRGYFSRFGDLYAFAPVPSFKRIIIVFWEDDAAEKAKLSLNGRELGNEEDTVLLRVYRGSRTRLPNPDEDDNINHLAPPAIEKNFLISPPGSPPEGWEQIPEDPPNAVPLADDLIAALRRLQEEQLIRGDGVLRRTEDGRGEILWHASETPAGVGVCVESCEDEESADNEVEEKWTYGMDISSSLKTSFGQKQPALSSRVPFPRTAMPPTW</sequence>
<dbReference type="EMBL" id="BPWL01000007">
    <property type="protein sequence ID" value="GJJ11801.1"/>
    <property type="molecule type" value="Genomic_DNA"/>
</dbReference>
<gene>
    <name evidence="3" type="ORF">Clacol_006039</name>
</gene>
<dbReference type="GO" id="GO:0003676">
    <property type="term" value="F:nucleic acid binding"/>
    <property type="evidence" value="ECO:0007669"/>
    <property type="project" value="InterPro"/>
</dbReference>
<accession>A0AAV5AFQ7</accession>
<dbReference type="InterPro" id="IPR012677">
    <property type="entry name" value="Nucleotide-bd_a/b_plait_sf"/>
</dbReference>
<dbReference type="Proteomes" id="UP001050691">
    <property type="component" value="Unassembled WGS sequence"/>
</dbReference>
<dbReference type="Pfam" id="PF04847">
    <property type="entry name" value="Calcipressin"/>
    <property type="match status" value="1"/>
</dbReference>
<evidence type="ECO:0000256" key="1">
    <source>
        <dbReference type="ARBA" id="ARBA00008209"/>
    </source>
</evidence>
<protein>
    <submittedName>
        <fullName evidence="3">Uncharacterized protein</fullName>
    </submittedName>
</protein>
<dbReference type="PANTHER" id="PTHR10300:SF14">
    <property type="entry name" value="PROTEIN SARAH"/>
    <property type="match status" value="1"/>
</dbReference>
<dbReference type="PANTHER" id="PTHR10300">
    <property type="entry name" value="CALCIPRESSIN"/>
    <property type="match status" value="1"/>
</dbReference>
<dbReference type="AlphaFoldDB" id="A0AAV5AFQ7"/>
<dbReference type="SUPFAM" id="SSF54928">
    <property type="entry name" value="RNA-binding domain, RBD"/>
    <property type="match status" value="1"/>
</dbReference>